<dbReference type="GO" id="GO:0006089">
    <property type="term" value="P:lactate metabolic process"/>
    <property type="evidence" value="ECO:0007669"/>
    <property type="project" value="UniProtKB-UniRule"/>
</dbReference>
<dbReference type="InterPro" id="IPR022823">
    <property type="entry name" value="LutC"/>
</dbReference>
<evidence type="ECO:0000313" key="4">
    <source>
        <dbReference type="Proteomes" id="UP000252585"/>
    </source>
</evidence>
<keyword evidence="4" id="KW-1185">Reference proteome</keyword>
<reference evidence="3 4" key="1">
    <citation type="submission" date="2018-07" db="EMBL/GenBank/DDBJ databases">
        <title>Genomic Encyclopedia of Type Strains, Phase IV (KMG-IV): sequencing the most valuable type-strain genomes for metagenomic binning, comparative biology and taxonomic classification.</title>
        <authorList>
            <person name="Goeker M."/>
        </authorList>
    </citation>
    <scope>NUCLEOTIDE SEQUENCE [LARGE SCALE GENOMIC DNA]</scope>
    <source>
        <strain evidence="3 4">DSM 27696</strain>
    </source>
</reference>
<dbReference type="Pfam" id="PF02589">
    <property type="entry name" value="LUD_dom"/>
    <property type="match status" value="1"/>
</dbReference>
<dbReference type="PANTHER" id="PTHR43682:SF1">
    <property type="entry name" value="LACTATE UTILIZATION PROTEIN C"/>
    <property type="match status" value="1"/>
</dbReference>
<feature type="domain" description="LUD" evidence="2">
    <location>
        <begin position="53"/>
        <end position="235"/>
    </location>
</feature>
<dbReference type="RefSeq" id="WP_114354115.1">
    <property type="nucleotide sequence ID" value="NZ_QPJJ01000016.1"/>
</dbReference>
<comment type="caution">
    <text evidence="3">The sequence shown here is derived from an EMBL/GenBank/DDBJ whole genome shotgun (WGS) entry which is preliminary data.</text>
</comment>
<dbReference type="HAMAP" id="MF_02104">
    <property type="entry name" value="LutC"/>
    <property type="match status" value="1"/>
</dbReference>
<comment type="function">
    <text evidence="1">Is involved in L-lactate degradation and allows cells to grow with lactate as the sole carbon source.</text>
</comment>
<dbReference type="InterPro" id="IPR024185">
    <property type="entry name" value="FTHF_cligase-like_sf"/>
</dbReference>
<dbReference type="SUPFAM" id="SSF100950">
    <property type="entry name" value="NagB/RpiA/CoA transferase-like"/>
    <property type="match status" value="1"/>
</dbReference>
<comment type="similarity">
    <text evidence="1">Belongs to the LutC/YkgG family.</text>
</comment>
<dbReference type="PANTHER" id="PTHR43682">
    <property type="entry name" value="LACTATE UTILIZATION PROTEIN C"/>
    <property type="match status" value="1"/>
</dbReference>
<dbReference type="OrthoDB" id="9794157at2"/>
<sequence length="238" mass="26387">MEAGQIHNKDAFLSKVRNHLGVIEVKDHVEKPEWSVSPQKNVLKGKSKDELVEVLKEQCKVIHTDFYQTKKNELNGVLESIIKKFQATSVVSWSDEEMKKYLNGIDAIIKNNNIDFSEWDDSNPEESIKNAEKADIGITYSDITLAESGTVVLFNSLGKGRSISLLPKFYVALIPKSSIVPRMTQATTKIDQEIEAGNLIPSCVNFITGPSNSADIEMNLVVGVHGPIKAAYIVLDDI</sequence>
<proteinExistence type="inferred from homology"/>
<accession>A0A368X7F3</accession>
<organism evidence="3 4">
    <name type="scientific">Saliterribacillus persicus</name>
    <dbReference type="NCBI Taxonomy" id="930114"/>
    <lineage>
        <taxon>Bacteria</taxon>
        <taxon>Bacillati</taxon>
        <taxon>Bacillota</taxon>
        <taxon>Bacilli</taxon>
        <taxon>Bacillales</taxon>
        <taxon>Bacillaceae</taxon>
        <taxon>Saliterribacillus</taxon>
    </lineage>
</organism>
<protein>
    <recommendedName>
        <fullName evidence="1">Lactate utilization protein C</fullName>
    </recommendedName>
</protein>
<dbReference type="AlphaFoldDB" id="A0A368X7F3"/>
<evidence type="ECO:0000313" key="3">
    <source>
        <dbReference type="EMBL" id="RCW63745.1"/>
    </source>
</evidence>
<evidence type="ECO:0000256" key="1">
    <source>
        <dbReference type="HAMAP-Rule" id="MF_02104"/>
    </source>
</evidence>
<dbReference type="Proteomes" id="UP000252585">
    <property type="component" value="Unassembled WGS sequence"/>
</dbReference>
<gene>
    <name evidence="1" type="primary">lutC</name>
    <name evidence="3" type="ORF">DFR57_11624</name>
</gene>
<dbReference type="InterPro" id="IPR037171">
    <property type="entry name" value="NagB/RpiA_transferase-like"/>
</dbReference>
<evidence type="ECO:0000259" key="2">
    <source>
        <dbReference type="Pfam" id="PF02589"/>
    </source>
</evidence>
<dbReference type="Gene3D" id="3.40.50.10420">
    <property type="entry name" value="NagB/RpiA/CoA transferase-like"/>
    <property type="match status" value="1"/>
</dbReference>
<dbReference type="InterPro" id="IPR003741">
    <property type="entry name" value="LUD_dom"/>
</dbReference>
<name>A0A368X7F3_9BACI</name>
<dbReference type="EMBL" id="QPJJ01000016">
    <property type="protein sequence ID" value="RCW63745.1"/>
    <property type="molecule type" value="Genomic_DNA"/>
</dbReference>